<keyword evidence="11" id="KW-0865">Zymogen</keyword>
<dbReference type="PROSITE" id="PS51829">
    <property type="entry name" value="P_HOMO_B"/>
    <property type="match status" value="1"/>
</dbReference>
<dbReference type="InterPro" id="IPR015500">
    <property type="entry name" value="Peptidase_S8_subtilisin-rel"/>
</dbReference>
<dbReference type="PROSITE" id="PS00138">
    <property type="entry name" value="SUBTILASE_SER"/>
    <property type="match status" value="1"/>
</dbReference>
<feature type="signal peptide" evidence="18">
    <location>
        <begin position="1"/>
        <end position="24"/>
    </location>
</feature>
<evidence type="ECO:0000256" key="4">
    <source>
        <dbReference type="ARBA" id="ARBA00022670"/>
    </source>
</evidence>
<dbReference type="InterPro" id="IPR002884">
    <property type="entry name" value="P_dom"/>
</dbReference>
<reference evidence="21" key="1">
    <citation type="submission" date="2025-08" db="UniProtKB">
        <authorList>
            <consortium name="RefSeq"/>
        </authorList>
    </citation>
    <scope>IDENTIFICATION</scope>
    <source>
        <tissue evidence="21">Whole body</tissue>
    </source>
</reference>
<comment type="similarity">
    <text evidence="3">Belongs to the peptidase S8 family. Furin subfamily.</text>
</comment>
<evidence type="ECO:0000256" key="6">
    <source>
        <dbReference type="ARBA" id="ARBA00022729"/>
    </source>
</evidence>
<evidence type="ECO:0000256" key="12">
    <source>
        <dbReference type="ARBA" id="ARBA00023157"/>
    </source>
</evidence>
<dbReference type="EC" id="3.4.21.75" evidence="15"/>
<keyword evidence="8 17" id="KW-0720">Serine protease</keyword>
<evidence type="ECO:0000256" key="5">
    <source>
        <dbReference type="ARBA" id="ARBA00022685"/>
    </source>
</evidence>
<dbReference type="KEGG" id="ccal:108632970"/>
<keyword evidence="20" id="KW-1185">Reference proteome</keyword>
<dbReference type="PANTHER" id="PTHR42884:SF14">
    <property type="entry name" value="NEUROENDOCRINE CONVERTASE 1"/>
    <property type="match status" value="1"/>
</dbReference>
<feature type="active site" description="Charge relay system" evidence="16 17">
    <location>
        <position position="247"/>
    </location>
</feature>
<evidence type="ECO:0000256" key="17">
    <source>
        <dbReference type="PROSITE-ProRule" id="PRU01240"/>
    </source>
</evidence>
<evidence type="ECO:0000256" key="9">
    <source>
        <dbReference type="ARBA" id="ARBA00022837"/>
    </source>
</evidence>
<organism evidence="20 21">
    <name type="scientific">Ceratina calcarata</name>
    <dbReference type="NCBI Taxonomy" id="156304"/>
    <lineage>
        <taxon>Eukaryota</taxon>
        <taxon>Metazoa</taxon>
        <taxon>Ecdysozoa</taxon>
        <taxon>Arthropoda</taxon>
        <taxon>Hexapoda</taxon>
        <taxon>Insecta</taxon>
        <taxon>Pterygota</taxon>
        <taxon>Neoptera</taxon>
        <taxon>Endopterygota</taxon>
        <taxon>Hymenoptera</taxon>
        <taxon>Apocrita</taxon>
        <taxon>Aculeata</taxon>
        <taxon>Apoidea</taxon>
        <taxon>Anthophila</taxon>
        <taxon>Apidae</taxon>
        <taxon>Ceratina</taxon>
        <taxon>Zadontomerus</taxon>
    </lineage>
</organism>
<evidence type="ECO:0000256" key="7">
    <source>
        <dbReference type="ARBA" id="ARBA00022801"/>
    </source>
</evidence>
<keyword evidence="12" id="KW-1015">Disulfide bond</keyword>
<evidence type="ECO:0000256" key="11">
    <source>
        <dbReference type="ARBA" id="ARBA00023145"/>
    </source>
</evidence>
<dbReference type="InterPro" id="IPR022398">
    <property type="entry name" value="Peptidase_S8_His-AS"/>
</dbReference>
<dbReference type="Pfam" id="PF01483">
    <property type="entry name" value="P_proprotein"/>
    <property type="match status" value="1"/>
</dbReference>
<keyword evidence="6 18" id="KW-0732">Signal</keyword>
<dbReference type="Proteomes" id="UP000694925">
    <property type="component" value="Unplaced"/>
</dbReference>
<feature type="active site" description="Charge relay system" evidence="16 17">
    <location>
        <position position="206"/>
    </location>
</feature>
<gene>
    <name evidence="21" type="primary">LOC108632970</name>
</gene>
<comment type="subcellular location">
    <subcellularLocation>
        <location evidence="2">Golgi apparatus membrane</location>
    </subcellularLocation>
</comment>
<evidence type="ECO:0000256" key="14">
    <source>
        <dbReference type="ARBA" id="ARBA00035756"/>
    </source>
</evidence>
<dbReference type="SUPFAM" id="SSF54897">
    <property type="entry name" value="Protease propeptides/inhibitors"/>
    <property type="match status" value="1"/>
</dbReference>
<evidence type="ECO:0000256" key="16">
    <source>
        <dbReference type="PIRSR" id="PIRSR615500-1"/>
    </source>
</evidence>
<dbReference type="GO" id="GO:0043005">
    <property type="term" value="C:neuron projection"/>
    <property type="evidence" value="ECO:0007669"/>
    <property type="project" value="TreeGrafter"/>
</dbReference>
<dbReference type="InterPro" id="IPR000209">
    <property type="entry name" value="Peptidase_S8/S53_dom"/>
</dbReference>
<protein>
    <recommendedName>
        <fullName evidence="15">furin</fullName>
        <ecNumber evidence="15">3.4.21.75</ecNumber>
    </recommendedName>
</protein>
<dbReference type="Gene3D" id="2.60.120.260">
    <property type="entry name" value="Galactose-binding domain-like"/>
    <property type="match status" value="1"/>
</dbReference>
<dbReference type="GO" id="GO:0004252">
    <property type="term" value="F:serine-type endopeptidase activity"/>
    <property type="evidence" value="ECO:0007669"/>
    <property type="project" value="UniProtKB-UniRule"/>
</dbReference>
<evidence type="ECO:0000256" key="3">
    <source>
        <dbReference type="ARBA" id="ARBA00005325"/>
    </source>
</evidence>
<evidence type="ECO:0000313" key="20">
    <source>
        <dbReference type="Proteomes" id="UP000694925"/>
    </source>
</evidence>
<evidence type="ECO:0000313" key="21">
    <source>
        <dbReference type="RefSeq" id="XP_017893352.2"/>
    </source>
</evidence>
<dbReference type="FunFam" id="3.40.50.200:FF:000001">
    <property type="entry name" value="Furin 2, isoform B"/>
    <property type="match status" value="1"/>
</dbReference>
<dbReference type="PROSITE" id="PS51892">
    <property type="entry name" value="SUBTILASE"/>
    <property type="match status" value="1"/>
</dbReference>
<evidence type="ECO:0000256" key="2">
    <source>
        <dbReference type="ARBA" id="ARBA00004394"/>
    </source>
</evidence>
<dbReference type="InterPro" id="IPR034182">
    <property type="entry name" value="Kexin/furin"/>
</dbReference>
<dbReference type="InterPro" id="IPR038466">
    <property type="entry name" value="S8_pro-domain_sf"/>
</dbReference>
<dbReference type="PROSITE" id="PS00136">
    <property type="entry name" value="SUBTILASE_ASP"/>
    <property type="match status" value="1"/>
</dbReference>
<dbReference type="Gene3D" id="3.40.50.200">
    <property type="entry name" value="Peptidase S8/S53 domain"/>
    <property type="match status" value="1"/>
</dbReference>
<proteinExistence type="inferred from homology"/>
<evidence type="ECO:0000256" key="8">
    <source>
        <dbReference type="ARBA" id="ARBA00022825"/>
    </source>
</evidence>
<dbReference type="FunFam" id="2.60.120.260:FF:000006">
    <property type="entry name" value="Proprotein convertase subtilisin/kexin type 5"/>
    <property type="match status" value="1"/>
</dbReference>
<evidence type="ECO:0000256" key="13">
    <source>
        <dbReference type="ARBA" id="ARBA00023180"/>
    </source>
</evidence>
<dbReference type="InterPro" id="IPR036852">
    <property type="entry name" value="Peptidase_S8/S53_dom_sf"/>
</dbReference>
<dbReference type="InterPro" id="IPR008979">
    <property type="entry name" value="Galactose-bd-like_sf"/>
</dbReference>
<dbReference type="GO" id="GO:0005615">
    <property type="term" value="C:extracellular space"/>
    <property type="evidence" value="ECO:0007669"/>
    <property type="project" value="TreeGrafter"/>
</dbReference>
<evidence type="ECO:0000256" key="15">
    <source>
        <dbReference type="ARBA" id="ARBA00038993"/>
    </source>
</evidence>
<dbReference type="RefSeq" id="XP_017893352.2">
    <property type="nucleotide sequence ID" value="XM_018037863.2"/>
</dbReference>
<keyword evidence="7 17" id="KW-0378">Hydrolase</keyword>
<keyword evidence="13" id="KW-0325">Glycoprotein</keyword>
<comment type="cofactor">
    <cofactor evidence="1">
        <name>Ca(2+)</name>
        <dbReference type="ChEBI" id="CHEBI:29108"/>
    </cofactor>
</comment>
<sequence>MISVYFRCVACWIVMNELVNNIAGQPDNHRDEWVVRVQGGPQVASLLALQSGYKHLGPVLGFEDTYKWLQDDGNGYQKRGGVRLTKALNSSTKIIWADRQRAVERHKRDYVPLSNFDSEKPLIREKRLEVDQYRLNSVMEDDKDWRLFGLNDPEDSKLMFNDELWDQEWYLQDTRSSKALPKLDLNVLPLYRLGVTGRGVRIAVLDDGLEYTHDDLRNNYDADISYDVNEGDDDPLPRYDVTGMNGHGTRCAGEIAMEANNRKCGVGVAFEASIGGIKLLDGVVNDRVEGEALGYKPKLVDIYTASWGPADDGKSLEAPGRLATEALERGIKMGRDGKGSIYVWASGNGGSKSDDCGCDGYVGSIYTIAVGSASQTGRFPWYGETCPATLATTYSSGAYQDQMIATTDLRNTCTTGHTGTSASAPLAAGILALALQVNNDLTWRDVQHLIVWTSEYSPLRKNPGWFLNSAGFWFNSRFGFGLMNAYALVSASSNWTTVPNKTICKIDANEIIDKKLAYGSSKKLRFEVGDECRSKGNEITFLEHAEIEVSLEYSLRGALQMHLTAPSGTKVQILKPRKLDDSAAGFEKWKFMSVASWGEDPRGRWVLDISDEIGPEENNGTIEAFALILHGTKEAPEYRKNGPRIYNQDYNRIRKTNGNRSMKYAFEEKLGLLIQENDAYKKDWLEELL</sequence>
<dbReference type="PROSITE" id="PS00137">
    <property type="entry name" value="SUBTILASE_HIS"/>
    <property type="match status" value="1"/>
</dbReference>
<dbReference type="AlphaFoldDB" id="A0AAJ7JH83"/>
<dbReference type="InterPro" id="IPR032815">
    <property type="entry name" value="S8_pro-domain"/>
</dbReference>
<keyword evidence="5" id="KW-0165">Cleavage on pair of basic residues</keyword>
<dbReference type="SUPFAM" id="SSF52743">
    <property type="entry name" value="Subtilisin-like"/>
    <property type="match status" value="1"/>
</dbReference>
<dbReference type="PANTHER" id="PTHR42884">
    <property type="entry name" value="PROPROTEIN CONVERTASE SUBTILISIN/KEXIN-RELATED"/>
    <property type="match status" value="1"/>
</dbReference>
<evidence type="ECO:0000256" key="1">
    <source>
        <dbReference type="ARBA" id="ARBA00001913"/>
    </source>
</evidence>
<dbReference type="GO" id="GO:0000139">
    <property type="term" value="C:Golgi membrane"/>
    <property type="evidence" value="ECO:0007669"/>
    <property type="project" value="UniProtKB-SubCell"/>
</dbReference>
<feature type="domain" description="P/Homo B" evidence="19">
    <location>
        <begin position="497"/>
        <end position="635"/>
    </location>
</feature>
<feature type="active site" description="Charge relay system" evidence="16 17">
    <location>
        <position position="421"/>
    </location>
</feature>
<dbReference type="SUPFAM" id="SSF49785">
    <property type="entry name" value="Galactose-binding domain-like"/>
    <property type="match status" value="1"/>
</dbReference>
<dbReference type="CDD" id="cd04059">
    <property type="entry name" value="Peptidases_S8_Protein_convertases_Kexins_Furin-like"/>
    <property type="match status" value="1"/>
</dbReference>
<dbReference type="GO" id="GO:0016486">
    <property type="term" value="P:peptide hormone processing"/>
    <property type="evidence" value="ECO:0007669"/>
    <property type="project" value="TreeGrafter"/>
</dbReference>
<keyword evidence="10" id="KW-0333">Golgi apparatus</keyword>
<keyword evidence="4 17" id="KW-0645">Protease</keyword>
<dbReference type="InterPro" id="IPR023827">
    <property type="entry name" value="Peptidase_S8_Asp-AS"/>
</dbReference>
<evidence type="ECO:0000256" key="10">
    <source>
        <dbReference type="ARBA" id="ARBA00023034"/>
    </source>
</evidence>
<name>A0AAJ7JH83_9HYME</name>
<dbReference type="Gene3D" id="3.30.70.850">
    <property type="entry name" value="Peptidase S8, pro-domain"/>
    <property type="match status" value="1"/>
</dbReference>
<evidence type="ECO:0000259" key="19">
    <source>
        <dbReference type="PROSITE" id="PS51829"/>
    </source>
</evidence>
<accession>A0AAJ7JH83</accession>
<feature type="chain" id="PRO_5042614904" description="furin" evidence="18">
    <location>
        <begin position="25"/>
        <end position="689"/>
    </location>
</feature>
<dbReference type="GeneID" id="108632970"/>
<dbReference type="InterPro" id="IPR023828">
    <property type="entry name" value="Peptidase_S8_Ser-AS"/>
</dbReference>
<dbReference type="Pfam" id="PF16470">
    <property type="entry name" value="S8_pro-domain"/>
    <property type="match status" value="1"/>
</dbReference>
<evidence type="ECO:0000256" key="18">
    <source>
        <dbReference type="SAM" id="SignalP"/>
    </source>
</evidence>
<dbReference type="Pfam" id="PF00082">
    <property type="entry name" value="Peptidase_S8"/>
    <property type="match status" value="1"/>
</dbReference>
<dbReference type="PRINTS" id="PR00723">
    <property type="entry name" value="SUBTILISIN"/>
</dbReference>
<comment type="catalytic activity">
    <reaction evidence="14">
        <text>Release of mature proteins from their proproteins by cleavage of -Arg-Xaa-Yaa-Arg-|-Zaa- bonds, where Xaa can be any amino acid and Yaa is Arg or Lys. Releases albumin, complement component C3 and von Willebrand factor from their respective precursors.</text>
        <dbReference type="EC" id="3.4.21.75"/>
    </reaction>
</comment>
<keyword evidence="9" id="KW-0106">Calcium</keyword>